<dbReference type="InterPro" id="IPR003721">
    <property type="entry name" value="Pantoate_ligase"/>
</dbReference>
<comment type="function">
    <text evidence="8">Catalyzes the condensation of pantoate with beta-alanine in an ATP-dependent reaction via a pantoyl-adenylate intermediate.</text>
</comment>
<protein>
    <recommendedName>
        <fullName evidence="8">Pantothenate synthetase</fullName>
        <shortName evidence="8">PS</shortName>
        <ecNumber evidence="8">6.3.2.1</ecNumber>
    </recommendedName>
    <alternativeName>
        <fullName evidence="8">Pantoate--beta-alanine ligase</fullName>
    </alternativeName>
    <alternativeName>
        <fullName evidence="8">Pantoate-activating enzyme</fullName>
    </alternativeName>
</protein>
<comment type="similarity">
    <text evidence="2 8">Belongs to the pantothenate synthetase family.</text>
</comment>
<dbReference type="NCBIfam" id="TIGR00018">
    <property type="entry name" value="panC"/>
    <property type="match status" value="1"/>
</dbReference>
<dbReference type="Gene3D" id="3.40.50.620">
    <property type="entry name" value="HUPs"/>
    <property type="match status" value="1"/>
</dbReference>
<keyword evidence="10" id="KW-1185">Reference proteome</keyword>
<reference evidence="9 10" key="1">
    <citation type="submission" date="2023-09" db="EMBL/GenBank/DDBJ databases">
        <authorList>
            <person name="Rey-Velasco X."/>
        </authorList>
    </citation>
    <scope>NUCLEOTIDE SEQUENCE [LARGE SCALE GENOMIC DNA]</scope>
    <source>
        <strain evidence="9 10">W345</strain>
    </source>
</reference>
<dbReference type="InterPro" id="IPR014729">
    <property type="entry name" value="Rossmann-like_a/b/a_fold"/>
</dbReference>
<sequence>MQLIHEVTALRAAIAQRRAQGQRIALVPTMGNLHAGHASLVAQARDSADCVVVSIFVNPLQFGPNEDFDRYPRTFDADCEVLREQGATLVFAPSLEQMYPNGYPPSTTVQVDGTLVEQLDGLSRPGHFRGVATVVNILFNLVQPDLAIFGEKDYQQLAVIRRMAADLGLPIEVSGAPTVREADGLARSSRNQYLSAEQRARSIGIFASLQHVASGLRSGRRDFSALEREAAEMLVERGFQPDYVAIRAPDLAPPTVDADGYVVLIAALLGSTRLIDNLTVNLHLAT</sequence>
<dbReference type="GO" id="GO:0016874">
    <property type="term" value="F:ligase activity"/>
    <property type="evidence" value="ECO:0007669"/>
    <property type="project" value="UniProtKB-KW"/>
</dbReference>
<comment type="pathway">
    <text evidence="1 8">Cofactor biosynthesis; (R)-pantothenate biosynthesis; (R)-pantothenate from (R)-pantoate and beta-alanine: step 1/1.</text>
</comment>
<evidence type="ECO:0000256" key="3">
    <source>
        <dbReference type="ARBA" id="ARBA00022598"/>
    </source>
</evidence>
<evidence type="ECO:0000256" key="8">
    <source>
        <dbReference type="HAMAP-Rule" id="MF_00158"/>
    </source>
</evidence>
<dbReference type="CDD" id="cd00560">
    <property type="entry name" value="PanC"/>
    <property type="match status" value="1"/>
</dbReference>
<feature type="binding site" evidence="8">
    <location>
        <position position="61"/>
    </location>
    <ligand>
        <name>beta-alanine</name>
        <dbReference type="ChEBI" id="CHEBI:57966"/>
    </ligand>
</feature>
<dbReference type="PANTHER" id="PTHR21299:SF1">
    <property type="entry name" value="PANTOATE--BETA-ALANINE LIGASE"/>
    <property type="match status" value="1"/>
</dbReference>
<evidence type="ECO:0000256" key="6">
    <source>
        <dbReference type="ARBA" id="ARBA00022840"/>
    </source>
</evidence>
<dbReference type="RefSeq" id="WP_311366074.1">
    <property type="nucleotide sequence ID" value="NZ_JAVRIC010000024.1"/>
</dbReference>
<feature type="active site" description="Proton donor" evidence="8">
    <location>
        <position position="37"/>
    </location>
</feature>
<feature type="binding site" evidence="8">
    <location>
        <begin position="150"/>
        <end position="153"/>
    </location>
    <ligand>
        <name>ATP</name>
        <dbReference type="ChEBI" id="CHEBI:30616"/>
    </ligand>
</feature>
<keyword evidence="3 8" id="KW-0436">Ligase</keyword>
<feature type="binding site" evidence="8">
    <location>
        <begin position="187"/>
        <end position="190"/>
    </location>
    <ligand>
        <name>ATP</name>
        <dbReference type="ChEBI" id="CHEBI:30616"/>
    </ligand>
</feature>
<dbReference type="Proteomes" id="UP001254608">
    <property type="component" value="Unassembled WGS sequence"/>
</dbReference>
<dbReference type="SUPFAM" id="SSF52374">
    <property type="entry name" value="Nucleotidylyl transferase"/>
    <property type="match status" value="1"/>
</dbReference>
<evidence type="ECO:0000313" key="10">
    <source>
        <dbReference type="Proteomes" id="UP001254608"/>
    </source>
</evidence>
<dbReference type="InterPro" id="IPR042176">
    <property type="entry name" value="Pantoate_ligase_C"/>
</dbReference>
<dbReference type="PANTHER" id="PTHR21299">
    <property type="entry name" value="CYTIDYLATE KINASE/PANTOATE-BETA-ALANINE LIGASE"/>
    <property type="match status" value="1"/>
</dbReference>
<gene>
    <name evidence="8 9" type="primary">panC</name>
    <name evidence="9" type="ORF">RM530_15035</name>
</gene>
<dbReference type="EC" id="6.3.2.1" evidence="8"/>
<evidence type="ECO:0000256" key="7">
    <source>
        <dbReference type="ARBA" id="ARBA00048258"/>
    </source>
</evidence>
<keyword evidence="6 8" id="KW-0067">ATP-binding</keyword>
<comment type="catalytic activity">
    <reaction evidence="7 8">
        <text>(R)-pantoate + beta-alanine + ATP = (R)-pantothenate + AMP + diphosphate + H(+)</text>
        <dbReference type="Rhea" id="RHEA:10912"/>
        <dbReference type="ChEBI" id="CHEBI:15378"/>
        <dbReference type="ChEBI" id="CHEBI:15980"/>
        <dbReference type="ChEBI" id="CHEBI:29032"/>
        <dbReference type="ChEBI" id="CHEBI:30616"/>
        <dbReference type="ChEBI" id="CHEBI:33019"/>
        <dbReference type="ChEBI" id="CHEBI:57966"/>
        <dbReference type="ChEBI" id="CHEBI:456215"/>
        <dbReference type="EC" id="6.3.2.1"/>
    </reaction>
</comment>
<evidence type="ECO:0000256" key="4">
    <source>
        <dbReference type="ARBA" id="ARBA00022655"/>
    </source>
</evidence>
<evidence type="ECO:0000256" key="2">
    <source>
        <dbReference type="ARBA" id="ARBA00009256"/>
    </source>
</evidence>
<accession>A0ABU2WLC4</accession>
<keyword evidence="8" id="KW-0963">Cytoplasm</keyword>
<comment type="subunit">
    <text evidence="8">Homodimer.</text>
</comment>
<evidence type="ECO:0000313" key="9">
    <source>
        <dbReference type="EMBL" id="MDT0498662.1"/>
    </source>
</evidence>
<feature type="binding site" evidence="8">
    <location>
        <position position="179"/>
    </location>
    <ligand>
        <name>ATP</name>
        <dbReference type="ChEBI" id="CHEBI:30616"/>
    </ligand>
</feature>
<evidence type="ECO:0000256" key="5">
    <source>
        <dbReference type="ARBA" id="ARBA00022741"/>
    </source>
</evidence>
<feature type="binding site" evidence="8">
    <location>
        <position position="156"/>
    </location>
    <ligand>
        <name>(R)-pantoate</name>
        <dbReference type="ChEBI" id="CHEBI:15980"/>
    </ligand>
</feature>
<feature type="binding site" evidence="8">
    <location>
        <begin position="30"/>
        <end position="37"/>
    </location>
    <ligand>
        <name>ATP</name>
        <dbReference type="ChEBI" id="CHEBI:30616"/>
    </ligand>
</feature>
<organism evidence="9 10">
    <name type="scientific">Banduia mediterranea</name>
    <dbReference type="NCBI Taxonomy" id="3075609"/>
    <lineage>
        <taxon>Bacteria</taxon>
        <taxon>Pseudomonadati</taxon>
        <taxon>Pseudomonadota</taxon>
        <taxon>Gammaproteobacteria</taxon>
        <taxon>Nevskiales</taxon>
        <taxon>Algiphilaceae</taxon>
        <taxon>Banduia</taxon>
    </lineage>
</organism>
<keyword evidence="5 8" id="KW-0547">Nucleotide-binding</keyword>
<evidence type="ECO:0000256" key="1">
    <source>
        <dbReference type="ARBA" id="ARBA00004990"/>
    </source>
</evidence>
<name>A0ABU2WLC4_9GAMM</name>
<dbReference type="Pfam" id="PF02569">
    <property type="entry name" value="Pantoate_ligase"/>
    <property type="match status" value="1"/>
</dbReference>
<feature type="binding site" evidence="8">
    <location>
        <position position="61"/>
    </location>
    <ligand>
        <name>(R)-pantoate</name>
        <dbReference type="ChEBI" id="CHEBI:15980"/>
    </ligand>
</feature>
<comment type="caution">
    <text evidence="9">The sequence shown here is derived from an EMBL/GenBank/DDBJ whole genome shotgun (WGS) entry which is preliminary data.</text>
</comment>
<proteinExistence type="inferred from homology"/>
<dbReference type="HAMAP" id="MF_00158">
    <property type="entry name" value="PanC"/>
    <property type="match status" value="1"/>
</dbReference>
<dbReference type="EMBL" id="JAVRIC010000024">
    <property type="protein sequence ID" value="MDT0498662.1"/>
    <property type="molecule type" value="Genomic_DNA"/>
</dbReference>
<keyword evidence="4 8" id="KW-0566">Pantothenate biosynthesis</keyword>
<dbReference type="Gene3D" id="3.30.1300.10">
    <property type="entry name" value="Pantoate-beta-alanine ligase, C-terminal domain"/>
    <property type="match status" value="1"/>
</dbReference>
<comment type="miscellaneous">
    <text evidence="8">The reaction proceeds by a bi uni uni bi ping pong mechanism.</text>
</comment>
<comment type="subcellular location">
    <subcellularLocation>
        <location evidence="8">Cytoplasm</location>
    </subcellularLocation>
</comment>